<proteinExistence type="predicted"/>
<protein>
    <submittedName>
        <fullName evidence="1">F-box family protein</fullName>
    </submittedName>
</protein>
<dbReference type="EMBL" id="LXQA010034871">
    <property type="protein sequence ID" value="MCH97402.1"/>
    <property type="molecule type" value="Genomic_DNA"/>
</dbReference>
<accession>A0A392NCI9</accession>
<comment type="caution">
    <text evidence="1">The sequence shown here is derived from an EMBL/GenBank/DDBJ whole genome shotgun (WGS) entry which is preliminary data.</text>
</comment>
<keyword evidence="2" id="KW-1185">Reference proteome</keyword>
<evidence type="ECO:0000313" key="2">
    <source>
        <dbReference type="Proteomes" id="UP000265520"/>
    </source>
</evidence>
<sequence>MSTRRRLHFARYSCHPRLTIASCPLQCIFTPSRRSTRKTKNKTTVSINVSQPEYPSYHFDHYSSYHRVIIGSCNGILCLVNENGHESLDVLLWNPSLRKVKELPQLPYPDMYGISFGFGVSYKGEPSISNILCNAVYMFEDDQVLFESSEDGYVKMIVHDPKIDTI</sequence>
<dbReference type="Proteomes" id="UP000265520">
    <property type="component" value="Unassembled WGS sequence"/>
</dbReference>
<evidence type="ECO:0000313" key="1">
    <source>
        <dbReference type="EMBL" id="MCH97402.1"/>
    </source>
</evidence>
<feature type="non-terminal residue" evidence="1">
    <location>
        <position position="166"/>
    </location>
</feature>
<organism evidence="1 2">
    <name type="scientific">Trifolium medium</name>
    <dbReference type="NCBI Taxonomy" id="97028"/>
    <lineage>
        <taxon>Eukaryota</taxon>
        <taxon>Viridiplantae</taxon>
        <taxon>Streptophyta</taxon>
        <taxon>Embryophyta</taxon>
        <taxon>Tracheophyta</taxon>
        <taxon>Spermatophyta</taxon>
        <taxon>Magnoliopsida</taxon>
        <taxon>eudicotyledons</taxon>
        <taxon>Gunneridae</taxon>
        <taxon>Pentapetalae</taxon>
        <taxon>rosids</taxon>
        <taxon>fabids</taxon>
        <taxon>Fabales</taxon>
        <taxon>Fabaceae</taxon>
        <taxon>Papilionoideae</taxon>
        <taxon>50 kb inversion clade</taxon>
        <taxon>NPAAA clade</taxon>
        <taxon>Hologalegina</taxon>
        <taxon>IRL clade</taxon>
        <taxon>Trifolieae</taxon>
        <taxon>Trifolium</taxon>
    </lineage>
</organism>
<gene>
    <name evidence="1" type="ORF">A2U01_0018397</name>
</gene>
<dbReference type="AlphaFoldDB" id="A0A392NCI9"/>
<name>A0A392NCI9_9FABA</name>
<reference evidence="1 2" key="1">
    <citation type="journal article" date="2018" name="Front. Plant Sci.">
        <title>Red Clover (Trifolium pratense) and Zigzag Clover (T. medium) - A Picture of Genomic Similarities and Differences.</title>
        <authorList>
            <person name="Dluhosova J."/>
            <person name="Istvanek J."/>
            <person name="Nedelnik J."/>
            <person name="Repkova J."/>
        </authorList>
    </citation>
    <scope>NUCLEOTIDE SEQUENCE [LARGE SCALE GENOMIC DNA]</scope>
    <source>
        <strain evidence="2">cv. 10/8</strain>
        <tissue evidence="1">Leaf</tissue>
    </source>
</reference>